<feature type="transmembrane region" description="Helical" evidence="7">
    <location>
        <begin position="280"/>
        <end position="304"/>
    </location>
</feature>
<feature type="domain" description="ABC transmembrane type-1" evidence="9">
    <location>
        <begin position="24"/>
        <end position="306"/>
    </location>
</feature>
<dbReference type="Gene3D" id="3.40.50.300">
    <property type="entry name" value="P-loop containing nucleotide triphosphate hydrolases"/>
    <property type="match status" value="1"/>
</dbReference>
<evidence type="ECO:0000313" key="11">
    <source>
        <dbReference type="Proteomes" id="UP000619479"/>
    </source>
</evidence>
<evidence type="ECO:0000259" key="9">
    <source>
        <dbReference type="PROSITE" id="PS50929"/>
    </source>
</evidence>
<dbReference type="AlphaFoldDB" id="A0A919IYP0"/>
<keyword evidence="3" id="KW-0547">Nucleotide-binding</keyword>
<dbReference type="InterPro" id="IPR036640">
    <property type="entry name" value="ABC1_TM_sf"/>
</dbReference>
<dbReference type="InterPro" id="IPR039421">
    <property type="entry name" value="Type_1_exporter"/>
</dbReference>
<keyword evidence="6 7" id="KW-0472">Membrane</keyword>
<dbReference type="PROSITE" id="PS00211">
    <property type="entry name" value="ABC_TRANSPORTER_1"/>
    <property type="match status" value="1"/>
</dbReference>
<organism evidence="10 11">
    <name type="scientific">Actinoplanes cyaneus</name>
    <dbReference type="NCBI Taxonomy" id="52696"/>
    <lineage>
        <taxon>Bacteria</taxon>
        <taxon>Bacillati</taxon>
        <taxon>Actinomycetota</taxon>
        <taxon>Actinomycetes</taxon>
        <taxon>Micromonosporales</taxon>
        <taxon>Micromonosporaceae</taxon>
        <taxon>Actinoplanes</taxon>
    </lineage>
</organism>
<dbReference type="Proteomes" id="UP000619479">
    <property type="component" value="Unassembled WGS sequence"/>
</dbReference>
<name>A0A919IYP0_9ACTN</name>
<comment type="caution">
    <text evidence="10">The sequence shown here is derived from an EMBL/GenBank/DDBJ whole genome shotgun (WGS) entry which is preliminary data.</text>
</comment>
<feature type="transmembrane region" description="Helical" evidence="7">
    <location>
        <begin position="245"/>
        <end position="268"/>
    </location>
</feature>
<dbReference type="PROSITE" id="PS50929">
    <property type="entry name" value="ABC_TM1F"/>
    <property type="match status" value="1"/>
</dbReference>
<evidence type="ECO:0000259" key="8">
    <source>
        <dbReference type="PROSITE" id="PS50893"/>
    </source>
</evidence>
<keyword evidence="2 7" id="KW-0812">Transmembrane</keyword>
<protein>
    <submittedName>
        <fullName evidence="10">ABC transporter permease</fullName>
    </submittedName>
</protein>
<evidence type="ECO:0000256" key="3">
    <source>
        <dbReference type="ARBA" id="ARBA00022741"/>
    </source>
</evidence>
<evidence type="ECO:0000256" key="7">
    <source>
        <dbReference type="SAM" id="Phobius"/>
    </source>
</evidence>
<keyword evidence="5 7" id="KW-1133">Transmembrane helix</keyword>
<dbReference type="GO" id="GO:0005524">
    <property type="term" value="F:ATP binding"/>
    <property type="evidence" value="ECO:0007669"/>
    <property type="project" value="UniProtKB-KW"/>
</dbReference>
<feature type="transmembrane region" description="Helical" evidence="7">
    <location>
        <begin position="59"/>
        <end position="84"/>
    </location>
</feature>
<dbReference type="InterPro" id="IPR011527">
    <property type="entry name" value="ABC1_TM_dom"/>
</dbReference>
<evidence type="ECO:0000256" key="1">
    <source>
        <dbReference type="ARBA" id="ARBA00004651"/>
    </source>
</evidence>
<dbReference type="RefSeq" id="WP_203754428.1">
    <property type="nucleotide sequence ID" value="NZ_BAAAUC010000014.1"/>
</dbReference>
<dbReference type="InterPro" id="IPR017871">
    <property type="entry name" value="ABC_transporter-like_CS"/>
</dbReference>
<dbReference type="GO" id="GO:0005886">
    <property type="term" value="C:plasma membrane"/>
    <property type="evidence" value="ECO:0007669"/>
    <property type="project" value="UniProtKB-SubCell"/>
</dbReference>
<dbReference type="SUPFAM" id="SSF90123">
    <property type="entry name" value="ABC transporter transmembrane region"/>
    <property type="match status" value="1"/>
</dbReference>
<keyword evidence="4" id="KW-0067">ATP-binding</keyword>
<feature type="domain" description="ABC transporter" evidence="8">
    <location>
        <begin position="341"/>
        <end position="588"/>
    </location>
</feature>
<evidence type="ECO:0000256" key="2">
    <source>
        <dbReference type="ARBA" id="ARBA00022692"/>
    </source>
</evidence>
<dbReference type="GO" id="GO:0015421">
    <property type="term" value="F:ABC-type oligopeptide transporter activity"/>
    <property type="evidence" value="ECO:0007669"/>
    <property type="project" value="TreeGrafter"/>
</dbReference>
<dbReference type="SUPFAM" id="SSF52540">
    <property type="entry name" value="P-loop containing nucleoside triphosphate hydrolases"/>
    <property type="match status" value="1"/>
</dbReference>
<evidence type="ECO:0000256" key="4">
    <source>
        <dbReference type="ARBA" id="ARBA00022840"/>
    </source>
</evidence>
<sequence length="594" mass="64733">MRTTLIGSWRLLAISWRADRRKTLAATGLMVAGTVGGPLLALMLGLMTDAVISGHVTAAVWYGIAVAALAVVSLTFAHFAHIFYTELAELAELEVVRDLILLTNGSEGIEHQERAEYADELTVLHRESRGLIGALESLFGILGLVLAVVFTAFLLAALNPVLLLLPIAAVPPLLCGRWAESRIDRAKTDTATPTRIALNLFRLSTSARFAGELRVFRLRDELRRRHLREWERASRGLVRSYGRAAAVRTLGQVIFGLAYVAAVLLVVRETIAGRRSIGDVVTVIVLATQVNQQVTAAVTLLATLQRMGSMLRRFDFVRKLVAVDHPVPVDQAPPERLSSGITLTEVSFTYPGTGEPVLTDVSLSLPAGASVAIVGENGAGKTTLVKLLCGLYRPTTGQILVDGIDLRRIPAESWREHLAAGFQDFVRFELLAGQVVGLGDVPRIGDDGAIADALDRAQGSDVLRQLEQGLDTQLGKSYTEGTELSGGQWQKLALGRALMRENPLLLVLDEPTSALDPQAEHRLFESYAQQAEQLRAGTGAITLFVSHRFSTVRMADLIIVLRDGRVVETGSHDELMRRGELYYDLFSLQARAYR</sequence>
<dbReference type="EMBL" id="BOMH01000076">
    <property type="protein sequence ID" value="GID70510.1"/>
    <property type="molecule type" value="Genomic_DNA"/>
</dbReference>
<feature type="transmembrane region" description="Helical" evidence="7">
    <location>
        <begin position="24"/>
        <end position="47"/>
    </location>
</feature>
<reference evidence="10" key="1">
    <citation type="submission" date="2021-01" db="EMBL/GenBank/DDBJ databases">
        <title>Whole genome shotgun sequence of Actinoplanes cyaneus NBRC 14990.</title>
        <authorList>
            <person name="Komaki H."/>
            <person name="Tamura T."/>
        </authorList>
    </citation>
    <scope>NUCLEOTIDE SEQUENCE</scope>
    <source>
        <strain evidence="10">NBRC 14990</strain>
    </source>
</reference>
<proteinExistence type="predicted"/>
<dbReference type="PANTHER" id="PTHR43394:SF1">
    <property type="entry name" value="ATP-BINDING CASSETTE SUB-FAMILY B MEMBER 10, MITOCHONDRIAL"/>
    <property type="match status" value="1"/>
</dbReference>
<dbReference type="InterPro" id="IPR027417">
    <property type="entry name" value="P-loop_NTPase"/>
</dbReference>
<dbReference type="GO" id="GO:0016887">
    <property type="term" value="F:ATP hydrolysis activity"/>
    <property type="evidence" value="ECO:0007669"/>
    <property type="project" value="InterPro"/>
</dbReference>
<evidence type="ECO:0000313" key="10">
    <source>
        <dbReference type="EMBL" id="GID70510.1"/>
    </source>
</evidence>
<dbReference type="SMART" id="SM00382">
    <property type="entry name" value="AAA"/>
    <property type="match status" value="1"/>
</dbReference>
<dbReference type="PANTHER" id="PTHR43394">
    <property type="entry name" value="ATP-DEPENDENT PERMEASE MDL1, MITOCHONDRIAL"/>
    <property type="match status" value="1"/>
</dbReference>
<dbReference type="InterPro" id="IPR003439">
    <property type="entry name" value="ABC_transporter-like_ATP-bd"/>
</dbReference>
<gene>
    <name evidence="10" type="ORF">Acy02nite_83910</name>
</gene>
<evidence type="ECO:0000256" key="6">
    <source>
        <dbReference type="ARBA" id="ARBA00023136"/>
    </source>
</evidence>
<dbReference type="InterPro" id="IPR003593">
    <property type="entry name" value="AAA+_ATPase"/>
</dbReference>
<dbReference type="Pfam" id="PF00005">
    <property type="entry name" value="ABC_tran"/>
    <property type="match status" value="1"/>
</dbReference>
<evidence type="ECO:0000256" key="5">
    <source>
        <dbReference type="ARBA" id="ARBA00022989"/>
    </source>
</evidence>
<dbReference type="PROSITE" id="PS50893">
    <property type="entry name" value="ABC_TRANSPORTER_2"/>
    <property type="match status" value="1"/>
</dbReference>
<comment type="subcellular location">
    <subcellularLocation>
        <location evidence="1">Cell membrane</location>
        <topology evidence="1">Multi-pass membrane protein</topology>
    </subcellularLocation>
</comment>
<dbReference type="Gene3D" id="1.20.1560.10">
    <property type="entry name" value="ABC transporter type 1, transmembrane domain"/>
    <property type="match status" value="1"/>
</dbReference>
<accession>A0A919IYP0</accession>
<feature type="transmembrane region" description="Helical" evidence="7">
    <location>
        <begin position="131"/>
        <end position="155"/>
    </location>
</feature>
<keyword evidence="11" id="KW-1185">Reference proteome</keyword>